<reference evidence="1" key="1">
    <citation type="submission" date="2022-04" db="EMBL/GenBank/DDBJ databases">
        <title>Jade perch genome.</title>
        <authorList>
            <person name="Chao B."/>
        </authorList>
    </citation>
    <scope>NUCLEOTIDE SEQUENCE</scope>
    <source>
        <strain evidence="1">CB-2022</strain>
    </source>
</reference>
<proteinExistence type="predicted"/>
<name>A0ACB8WAM4_9TELE</name>
<organism evidence="1 2">
    <name type="scientific">Scortum barcoo</name>
    <name type="common">barcoo grunter</name>
    <dbReference type="NCBI Taxonomy" id="214431"/>
    <lineage>
        <taxon>Eukaryota</taxon>
        <taxon>Metazoa</taxon>
        <taxon>Chordata</taxon>
        <taxon>Craniata</taxon>
        <taxon>Vertebrata</taxon>
        <taxon>Euteleostomi</taxon>
        <taxon>Actinopterygii</taxon>
        <taxon>Neopterygii</taxon>
        <taxon>Teleostei</taxon>
        <taxon>Neoteleostei</taxon>
        <taxon>Acanthomorphata</taxon>
        <taxon>Eupercaria</taxon>
        <taxon>Centrarchiformes</taxon>
        <taxon>Terapontoidei</taxon>
        <taxon>Terapontidae</taxon>
        <taxon>Scortum</taxon>
    </lineage>
</organism>
<accession>A0ACB8WAM4</accession>
<dbReference type="EMBL" id="CM041542">
    <property type="protein sequence ID" value="KAI3364799.1"/>
    <property type="molecule type" value="Genomic_DNA"/>
</dbReference>
<protein>
    <submittedName>
        <fullName evidence="1">Uncharacterized protein</fullName>
    </submittedName>
</protein>
<sequence>MFILMCECLNIQPVSIITAATMTEAEEKQQKSSNGDVLAEATSEDSFDHTYKEKDGPKPATIIVWRNVILMSLLHIGALYAIFLIPSASPLTLLWSVLCFLISALGVTAGAHRLWSHRSYKATLPLRIFLGIANSMAFQNDIFEWARDHRVHHKYSETDADPHNAVRGFFFAHIGWLLVRKHPDVIEKGRKLELTDLLTDKVVMFQRKYYKPSVLLMCFFIPMFVPWYLWGESLWVAYFIPALLRYTLVLNAAWLVNSAAHMWGNRPYDKNINPRENKFVTFSAIGEGFHNYHHSFPYDYATSEFGCKLNLTTCFIDFMCFLGLAKDRKRVSKEMVMARIQRTGDGSHRKSGYNLMPYDLNPFLIFFTFCQSRQKKSLNHHKSNLTEVYVYRLKHQVKKK</sequence>
<keyword evidence="2" id="KW-1185">Reference proteome</keyword>
<evidence type="ECO:0000313" key="2">
    <source>
        <dbReference type="Proteomes" id="UP000831701"/>
    </source>
</evidence>
<comment type="caution">
    <text evidence="1">The sequence shown here is derived from an EMBL/GenBank/DDBJ whole genome shotgun (WGS) entry which is preliminary data.</text>
</comment>
<evidence type="ECO:0000313" key="1">
    <source>
        <dbReference type="EMBL" id="KAI3364799.1"/>
    </source>
</evidence>
<gene>
    <name evidence="1" type="ORF">L3Q82_000994</name>
</gene>
<dbReference type="Proteomes" id="UP000831701">
    <property type="component" value="Chromosome 12"/>
</dbReference>